<evidence type="ECO:0000256" key="1">
    <source>
        <dbReference type="SAM" id="SignalP"/>
    </source>
</evidence>
<sequence length="211" mass="21439">MLLAGAAGLAVAGLIPAALAKTSKPGVKGLIANASDTALDRLAQPGAFYADTAVRILLPGTSGKLASKLLGAGDRLGLTTGLTKSLNDAGGKAAGEAKPLFRAAIDNLGWNDMPSLVSKNDGATRYLQSSAGGLLGDKVRPLIAGALDEVGAYRQLDQLSGSSQLLSIAGLSHDGLTNSVTDQALKGIFLYMGNEEAALRRNPGKLLKGIF</sequence>
<organism evidence="2 3">
    <name type="scientific">Sphingopyxis lindanitolerans</name>
    <dbReference type="NCBI Taxonomy" id="2054227"/>
    <lineage>
        <taxon>Bacteria</taxon>
        <taxon>Pseudomonadati</taxon>
        <taxon>Pseudomonadota</taxon>
        <taxon>Alphaproteobacteria</taxon>
        <taxon>Sphingomonadales</taxon>
        <taxon>Sphingomonadaceae</taxon>
        <taxon>Sphingopyxis</taxon>
    </lineage>
</organism>
<name>A0A2S8B9V2_9SPHN</name>
<dbReference type="InterPro" id="IPR025245">
    <property type="entry name" value="DUF4197"/>
</dbReference>
<gene>
    <name evidence="2" type="ORF">CVO77_04800</name>
</gene>
<dbReference type="AlphaFoldDB" id="A0A2S8B9V2"/>
<keyword evidence="3" id="KW-1185">Reference proteome</keyword>
<evidence type="ECO:0000313" key="2">
    <source>
        <dbReference type="EMBL" id="PQM29195.1"/>
    </source>
</evidence>
<dbReference type="OrthoDB" id="9789685at2"/>
<comment type="caution">
    <text evidence="2">The sequence shown here is derived from an EMBL/GenBank/DDBJ whole genome shotgun (WGS) entry which is preliminary data.</text>
</comment>
<reference evidence="3" key="1">
    <citation type="submission" date="2017-11" db="EMBL/GenBank/DDBJ databases">
        <title>The complete genome sequence of Sphingopyxis pomeranensis sp. nov. strain WS5A3p.</title>
        <authorList>
            <person name="Kaminski M.A."/>
        </authorList>
    </citation>
    <scope>NUCLEOTIDE SEQUENCE [LARGE SCALE GENOMIC DNA]</scope>
    <source>
        <strain evidence="3">WS5A3p</strain>
    </source>
</reference>
<dbReference type="EMBL" id="PHFW01000002">
    <property type="protein sequence ID" value="PQM29195.1"/>
    <property type="molecule type" value="Genomic_DNA"/>
</dbReference>
<protein>
    <recommendedName>
        <fullName evidence="4">DUF4197 domain-containing protein</fullName>
    </recommendedName>
</protein>
<dbReference type="Pfam" id="PF13852">
    <property type="entry name" value="DUF4197"/>
    <property type="match status" value="1"/>
</dbReference>
<dbReference type="Proteomes" id="UP000238954">
    <property type="component" value="Chromosome"/>
</dbReference>
<proteinExistence type="predicted"/>
<keyword evidence="1" id="KW-0732">Signal</keyword>
<feature type="chain" id="PRO_5015554961" description="DUF4197 domain-containing protein" evidence="1">
    <location>
        <begin position="21"/>
        <end position="211"/>
    </location>
</feature>
<evidence type="ECO:0008006" key="4">
    <source>
        <dbReference type="Google" id="ProtNLM"/>
    </source>
</evidence>
<feature type="signal peptide" evidence="1">
    <location>
        <begin position="1"/>
        <end position="20"/>
    </location>
</feature>
<evidence type="ECO:0000313" key="3">
    <source>
        <dbReference type="Proteomes" id="UP000238954"/>
    </source>
</evidence>
<accession>A0A2S8B9V2</accession>